<evidence type="ECO:0000313" key="5">
    <source>
        <dbReference type="EMBL" id="EPT03371.1"/>
    </source>
</evidence>
<dbReference type="Pfam" id="PF00106">
    <property type="entry name" value="adh_short"/>
    <property type="match status" value="1"/>
</dbReference>
<keyword evidence="2" id="KW-0521">NADP</keyword>
<evidence type="ECO:0000256" key="4">
    <source>
        <dbReference type="SAM" id="MobiDB-lite"/>
    </source>
</evidence>
<evidence type="ECO:0000256" key="1">
    <source>
        <dbReference type="ARBA" id="ARBA00006484"/>
    </source>
</evidence>
<dbReference type="PRINTS" id="PR00081">
    <property type="entry name" value="GDHRDH"/>
</dbReference>
<dbReference type="OrthoDB" id="191139at2759"/>
<accession>S8FQ26</accession>
<dbReference type="PANTHER" id="PTHR24320">
    <property type="entry name" value="RETINOL DEHYDROGENASE"/>
    <property type="match status" value="1"/>
</dbReference>
<dbReference type="InParanoid" id="S8FQ26"/>
<dbReference type="Proteomes" id="UP000015241">
    <property type="component" value="Unassembled WGS sequence"/>
</dbReference>
<feature type="region of interest" description="Disordered" evidence="4">
    <location>
        <begin position="1"/>
        <end position="21"/>
    </location>
</feature>
<dbReference type="PANTHER" id="PTHR24320:SF282">
    <property type="entry name" value="WW DOMAIN-CONTAINING OXIDOREDUCTASE"/>
    <property type="match status" value="1"/>
</dbReference>
<dbReference type="FunCoup" id="S8FQ26">
    <property type="interactions" value="163"/>
</dbReference>
<evidence type="ECO:0000256" key="3">
    <source>
        <dbReference type="ARBA" id="ARBA00023002"/>
    </source>
</evidence>
<evidence type="ECO:0000313" key="6">
    <source>
        <dbReference type="Proteomes" id="UP000015241"/>
    </source>
</evidence>
<keyword evidence="3" id="KW-0560">Oxidoreductase</keyword>
<protein>
    <submittedName>
        <fullName evidence="5">NAD-binding protein</fullName>
    </submittedName>
</protein>
<comment type="similarity">
    <text evidence="1">Belongs to the short-chain dehydrogenases/reductases (SDR) family.</text>
</comment>
<proteinExistence type="inferred from homology"/>
<gene>
    <name evidence="5" type="ORF">FOMPIDRAFT_139945</name>
</gene>
<dbReference type="eggNOG" id="KOG1208">
    <property type="taxonomic scope" value="Eukaryota"/>
</dbReference>
<evidence type="ECO:0000256" key="2">
    <source>
        <dbReference type="ARBA" id="ARBA00022857"/>
    </source>
</evidence>
<name>S8FQ26_FOMSC</name>
<keyword evidence="6" id="KW-1185">Reference proteome</keyword>
<dbReference type="HOGENOM" id="CLU_010194_44_6_1"/>
<dbReference type="AlphaFoldDB" id="S8FQ26"/>
<reference evidence="5 6" key="1">
    <citation type="journal article" date="2012" name="Science">
        <title>The Paleozoic origin of enzymatic lignin decomposition reconstructed from 31 fungal genomes.</title>
        <authorList>
            <person name="Floudas D."/>
            <person name="Binder M."/>
            <person name="Riley R."/>
            <person name="Barry K."/>
            <person name="Blanchette R.A."/>
            <person name="Henrissat B."/>
            <person name="Martinez A.T."/>
            <person name="Otillar R."/>
            <person name="Spatafora J.W."/>
            <person name="Yadav J.S."/>
            <person name="Aerts A."/>
            <person name="Benoit I."/>
            <person name="Boyd A."/>
            <person name="Carlson A."/>
            <person name="Copeland A."/>
            <person name="Coutinho P.M."/>
            <person name="de Vries R.P."/>
            <person name="Ferreira P."/>
            <person name="Findley K."/>
            <person name="Foster B."/>
            <person name="Gaskell J."/>
            <person name="Glotzer D."/>
            <person name="Gorecki P."/>
            <person name="Heitman J."/>
            <person name="Hesse C."/>
            <person name="Hori C."/>
            <person name="Igarashi K."/>
            <person name="Jurgens J.A."/>
            <person name="Kallen N."/>
            <person name="Kersten P."/>
            <person name="Kohler A."/>
            <person name="Kuees U."/>
            <person name="Kumar T.K.A."/>
            <person name="Kuo A."/>
            <person name="LaButti K."/>
            <person name="Larrondo L.F."/>
            <person name="Lindquist E."/>
            <person name="Ling A."/>
            <person name="Lombard V."/>
            <person name="Lucas S."/>
            <person name="Lundell T."/>
            <person name="Martin R."/>
            <person name="McLaughlin D.J."/>
            <person name="Morgenstern I."/>
            <person name="Morin E."/>
            <person name="Murat C."/>
            <person name="Nagy L.G."/>
            <person name="Nolan M."/>
            <person name="Ohm R.A."/>
            <person name="Patyshakuliyeva A."/>
            <person name="Rokas A."/>
            <person name="Ruiz-Duenas F.J."/>
            <person name="Sabat G."/>
            <person name="Salamov A."/>
            <person name="Samejima M."/>
            <person name="Schmutz J."/>
            <person name="Slot J.C."/>
            <person name="St John F."/>
            <person name="Stenlid J."/>
            <person name="Sun H."/>
            <person name="Sun S."/>
            <person name="Syed K."/>
            <person name="Tsang A."/>
            <person name="Wiebenga A."/>
            <person name="Young D."/>
            <person name="Pisabarro A."/>
            <person name="Eastwood D.C."/>
            <person name="Martin F."/>
            <person name="Cullen D."/>
            <person name="Grigoriev I.V."/>
            <person name="Hibbett D.S."/>
        </authorList>
    </citation>
    <scope>NUCLEOTIDE SEQUENCE</scope>
    <source>
        <strain evidence="6">FP-58527</strain>
    </source>
</reference>
<dbReference type="GO" id="GO:0016491">
    <property type="term" value="F:oxidoreductase activity"/>
    <property type="evidence" value="ECO:0007669"/>
    <property type="project" value="UniProtKB-KW"/>
</dbReference>
<organism evidence="5 6">
    <name type="scientific">Fomitopsis schrenkii</name>
    <name type="common">Brown rot fungus</name>
    <dbReference type="NCBI Taxonomy" id="2126942"/>
    <lineage>
        <taxon>Eukaryota</taxon>
        <taxon>Fungi</taxon>
        <taxon>Dikarya</taxon>
        <taxon>Basidiomycota</taxon>
        <taxon>Agaricomycotina</taxon>
        <taxon>Agaricomycetes</taxon>
        <taxon>Polyporales</taxon>
        <taxon>Fomitopsis</taxon>
    </lineage>
</organism>
<dbReference type="STRING" id="743788.S8FQ26"/>
<dbReference type="SUPFAM" id="SSF51735">
    <property type="entry name" value="NAD(P)-binding Rossmann-fold domains"/>
    <property type="match status" value="1"/>
</dbReference>
<dbReference type="Gene3D" id="3.40.50.720">
    <property type="entry name" value="NAD(P)-binding Rossmann-like Domain"/>
    <property type="match status" value="1"/>
</dbReference>
<dbReference type="InterPro" id="IPR036291">
    <property type="entry name" value="NAD(P)-bd_dom_sf"/>
</dbReference>
<sequence length="317" mass="35557">MLRYWAPMRRQSHPPQSEFSTDQIPDLTGQVMLVTGGNAGLGKETVKILMEHNAKVYMAARDENKARAAIEELKVKTGKEAIFLGLDLANLASVKKSAEEFLSKEKQLHVLLNNAGVTCVPLDWVTDDGYDMTFGTNVVGPFLFTKLLLPTILASRETTHDQHPRVIWLSSLAAYFSPLFFDTFKDGPARRKAGTHSTYQQSKIANVMLARQCAQRFGDHGLVSLSVNPGNVQTDIMKYAEEKDKKITSWLYYFWPVEKGVLTSLWAGTMPEPIKHNGDFAVPWARVADPCRPEAYDDETGNRLWDWLEAEVAAYAT</sequence>
<dbReference type="InterPro" id="IPR002347">
    <property type="entry name" value="SDR_fam"/>
</dbReference>
<dbReference type="EMBL" id="KE504130">
    <property type="protein sequence ID" value="EPT03371.1"/>
    <property type="molecule type" value="Genomic_DNA"/>
</dbReference>